<evidence type="ECO:0000313" key="1">
    <source>
        <dbReference type="EMBL" id="GJJ11672.1"/>
    </source>
</evidence>
<protein>
    <recommendedName>
        <fullName evidence="3">RebB like protein</fullName>
    </recommendedName>
</protein>
<name>A0AAV5AAL8_9AGAM</name>
<dbReference type="EMBL" id="BPWL01000006">
    <property type="protein sequence ID" value="GJJ11672.1"/>
    <property type="molecule type" value="Genomic_DNA"/>
</dbReference>
<sequence>MTTPTLSSQVTDPPVSGLNSAVSIQAQTAIENAITIAGTVYQSPGLHKTSALDSLPGPVAQDDGLAILNSYKEVQIKISVLLSAMSVGVASIEQGAPGLCDFIERLTGNHAALKKPNTKG</sequence>
<evidence type="ECO:0000313" key="2">
    <source>
        <dbReference type="Proteomes" id="UP001050691"/>
    </source>
</evidence>
<organism evidence="1 2">
    <name type="scientific">Clathrus columnatus</name>
    <dbReference type="NCBI Taxonomy" id="1419009"/>
    <lineage>
        <taxon>Eukaryota</taxon>
        <taxon>Fungi</taxon>
        <taxon>Dikarya</taxon>
        <taxon>Basidiomycota</taxon>
        <taxon>Agaricomycotina</taxon>
        <taxon>Agaricomycetes</taxon>
        <taxon>Phallomycetidae</taxon>
        <taxon>Phallales</taxon>
        <taxon>Clathraceae</taxon>
        <taxon>Clathrus</taxon>
    </lineage>
</organism>
<proteinExistence type="predicted"/>
<gene>
    <name evidence="1" type="ORF">Clacol_005908</name>
</gene>
<keyword evidence="2" id="KW-1185">Reference proteome</keyword>
<evidence type="ECO:0008006" key="3">
    <source>
        <dbReference type="Google" id="ProtNLM"/>
    </source>
</evidence>
<reference evidence="1" key="1">
    <citation type="submission" date="2021-10" db="EMBL/GenBank/DDBJ databases">
        <title>De novo Genome Assembly of Clathrus columnatus (Basidiomycota, Fungi) Using Illumina and Nanopore Sequence Data.</title>
        <authorList>
            <person name="Ogiso-Tanaka E."/>
            <person name="Itagaki H."/>
            <person name="Hosoya T."/>
            <person name="Hosaka K."/>
        </authorList>
    </citation>
    <scope>NUCLEOTIDE SEQUENCE</scope>
    <source>
        <strain evidence="1">MO-923</strain>
    </source>
</reference>
<dbReference type="AlphaFoldDB" id="A0AAV5AAL8"/>
<dbReference type="Proteomes" id="UP001050691">
    <property type="component" value="Unassembled WGS sequence"/>
</dbReference>
<accession>A0AAV5AAL8</accession>
<comment type="caution">
    <text evidence="1">The sequence shown here is derived from an EMBL/GenBank/DDBJ whole genome shotgun (WGS) entry which is preliminary data.</text>
</comment>